<feature type="signal peptide" evidence="2">
    <location>
        <begin position="1"/>
        <end position="28"/>
    </location>
</feature>
<gene>
    <name evidence="3" type="ORF">B0T16DRAFT_385451</name>
</gene>
<accession>A0AA39YQI9</accession>
<proteinExistence type="predicted"/>
<feature type="chain" id="PRO_5041385242" evidence="2">
    <location>
        <begin position="29"/>
        <end position="327"/>
    </location>
</feature>
<keyword evidence="4" id="KW-1185">Reference proteome</keyword>
<protein>
    <submittedName>
        <fullName evidence="3">Uncharacterized protein</fullName>
    </submittedName>
</protein>
<evidence type="ECO:0000256" key="2">
    <source>
        <dbReference type="SAM" id="SignalP"/>
    </source>
</evidence>
<evidence type="ECO:0000313" key="4">
    <source>
        <dbReference type="Proteomes" id="UP001174936"/>
    </source>
</evidence>
<comment type="caution">
    <text evidence="3">The sequence shown here is derived from an EMBL/GenBank/DDBJ whole genome shotgun (WGS) entry which is preliminary data.</text>
</comment>
<keyword evidence="2" id="KW-0732">Signal</keyword>
<evidence type="ECO:0000313" key="3">
    <source>
        <dbReference type="EMBL" id="KAK0656808.1"/>
    </source>
</evidence>
<evidence type="ECO:0000256" key="1">
    <source>
        <dbReference type="SAM" id="MobiDB-lite"/>
    </source>
</evidence>
<organism evidence="3 4">
    <name type="scientific">Cercophora newfieldiana</name>
    <dbReference type="NCBI Taxonomy" id="92897"/>
    <lineage>
        <taxon>Eukaryota</taxon>
        <taxon>Fungi</taxon>
        <taxon>Dikarya</taxon>
        <taxon>Ascomycota</taxon>
        <taxon>Pezizomycotina</taxon>
        <taxon>Sordariomycetes</taxon>
        <taxon>Sordariomycetidae</taxon>
        <taxon>Sordariales</taxon>
        <taxon>Lasiosphaeriaceae</taxon>
        <taxon>Cercophora</taxon>
    </lineage>
</organism>
<dbReference type="Proteomes" id="UP001174936">
    <property type="component" value="Unassembled WGS sequence"/>
</dbReference>
<dbReference type="AlphaFoldDB" id="A0AA39YQI9"/>
<reference evidence="3" key="1">
    <citation type="submission" date="2023-06" db="EMBL/GenBank/DDBJ databases">
        <title>Genome-scale phylogeny and comparative genomics of the fungal order Sordariales.</title>
        <authorList>
            <consortium name="Lawrence Berkeley National Laboratory"/>
            <person name="Hensen N."/>
            <person name="Bonometti L."/>
            <person name="Westerberg I."/>
            <person name="Brannstrom I.O."/>
            <person name="Guillou S."/>
            <person name="Cros-Aarteil S."/>
            <person name="Calhoun S."/>
            <person name="Haridas S."/>
            <person name="Kuo A."/>
            <person name="Mondo S."/>
            <person name="Pangilinan J."/>
            <person name="Riley R."/>
            <person name="Labutti K."/>
            <person name="Andreopoulos B."/>
            <person name="Lipzen A."/>
            <person name="Chen C."/>
            <person name="Yanf M."/>
            <person name="Daum C."/>
            <person name="Ng V."/>
            <person name="Clum A."/>
            <person name="Steindorff A."/>
            <person name="Ohm R."/>
            <person name="Martin F."/>
            <person name="Silar P."/>
            <person name="Natvig D."/>
            <person name="Lalanne C."/>
            <person name="Gautier V."/>
            <person name="Ament-Velasquez S.L."/>
            <person name="Kruys A."/>
            <person name="Hutchinson M.I."/>
            <person name="Powell A.J."/>
            <person name="Barry K."/>
            <person name="Miller A.N."/>
            <person name="Grigoriev I.V."/>
            <person name="Debuchy R."/>
            <person name="Gladieux P."/>
            <person name="Thoren M.H."/>
            <person name="Johannesson H."/>
        </authorList>
    </citation>
    <scope>NUCLEOTIDE SEQUENCE</scope>
    <source>
        <strain evidence="3">SMH2532-1</strain>
    </source>
</reference>
<sequence length="327" mass="35863">MSSSLALTRVSVLGCVYFWLRVTSLTKGEGTQGRPATNRQAEGFAGDQSGWSIPSACRAEGRAQRVKAGASQTKLKYFQVGLARQFQFAANQQLPAAVHGLKPRCRVPIDQDNLEYTLVAMPATSKAQASCAHRLFLGQTQGGEELQVRGAGFFLEIAGVTIWRSGLRAASTSNSLSSSELGESRRSAPSHSAPEPLKLFSFDEMRVIGVLDDFWQEIKDRTGRQVIETMISLPPVPPSCFAVNCKNSADPKAQRVAMSRPAWSYERESANEGFATKWVSDHLLHSFCGVVFWKLVESRESQMNVIPARPDMAPCGEDAERDMAQMN</sequence>
<dbReference type="EMBL" id="JAULSV010000001">
    <property type="protein sequence ID" value="KAK0656808.1"/>
    <property type="molecule type" value="Genomic_DNA"/>
</dbReference>
<name>A0AA39YQI9_9PEZI</name>
<feature type="region of interest" description="Disordered" evidence="1">
    <location>
        <begin position="174"/>
        <end position="193"/>
    </location>
</feature>